<evidence type="ECO:0000313" key="3">
    <source>
        <dbReference type="EMBL" id="TEB24370.1"/>
    </source>
</evidence>
<dbReference type="Proteomes" id="UP000298030">
    <property type="component" value="Unassembled WGS sequence"/>
</dbReference>
<comment type="caution">
    <text evidence="3">The sequence shown here is derived from an EMBL/GenBank/DDBJ whole genome shotgun (WGS) entry which is preliminary data.</text>
</comment>
<reference evidence="3 4" key="1">
    <citation type="journal article" date="2019" name="Nat. Ecol. Evol.">
        <title>Megaphylogeny resolves global patterns of mushroom evolution.</title>
        <authorList>
            <person name="Varga T."/>
            <person name="Krizsan K."/>
            <person name="Foldi C."/>
            <person name="Dima B."/>
            <person name="Sanchez-Garcia M."/>
            <person name="Sanchez-Ramirez S."/>
            <person name="Szollosi G.J."/>
            <person name="Szarkandi J.G."/>
            <person name="Papp V."/>
            <person name="Albert L."/>
            <person name="Andreopoulos W."/>
            <person name="Angelini C."/>
            <person name="Antonin V."/>
            <person name="Barry K.W."/>
            <person name="Bougher N.L."/>
            <person name="Buchanan P."/>
            <person name="Buyck B."/>
            <person name="Bense V."/>
            <person name="Catcheside P."/>
            <person name="Chovatia M."/>
            <person name="Cooper J."/>
            <person name="Damon W."/>
            <person name="Desjardin D."/>
            <person name="Finy P."/>
            <person name="Geml J."/>
            <person name="Haridas S."/>
            <person name="Hughes K."/>
            <person name="Justo A."/>
            <person name="Karasinski D."/>
            <person name="Kautmanova I."/>
            <person name="Kiss B."/>
            <person name="Kocsube S."/>
            <person name="Kotiranta H."/>
            <person name="LaButti K.M."/>
            <person name="Lechner B.E."/>
            <person name="Liimatainen K."/>
            <person name="Lipzen A."/>
            <person name="Lukacs Z."/>
            <person name="Mihaltcheva S."/>
            <person name="Morgado L.N."/>
            <person name="Niskanen T."/>
            <person name="Noordeloos M.E."/>
            <person name="Ohm R.A."/>
            <person name="Ortiz-Santana B."/>
            <person name="Ovrebo C."/>
            <person name="Racz N."/>
            <person name="Riley R."/>
            <person name="Savchenko A."/>
            <person name="Shiryaev A."/>
            <person name="Soop K."/>
            <person name="Spirin V."/>
            <person name="Szebenyi C."/>
            <person name="Tomsovsky M."/>
            <person name="Tulloss R.E."/>
            <person name="Uehling J."/>
            <person name="Grigoriev I.V."/>
            <person name="Vagvolgyi C."/>
            <person name="Papp T."/>
            <person name="Martin F.M."/>
            <person name="Miettinen O."/>
            <person name="Hibbett D.S."/>
            <person name="Nagy L.G."/>
        </authorList>
    </citation>
    <scope>NUCLEOTIDE SEQUENCE [LARGE SCALE GENOMIC DNA]</scope>
    <source>
        <strain evidence="3 4">FP101781</strain>
    </source>
</reference>
<feature type="region of interest" description="Disordered" evidence="1">
    <location>
        <begin position="258"/>
        <end position="288"/>
    </location>
</feature>
<proteinExistence type="predicted"/>
<dbReference type="EMBL" id="QPFP01000067">
    <property type="protein sequence ID" value="TEB24370.1"/>
    <property type="molecule type" value="Genomic_DNA"/>
</dbReference>
<gene>
    <name evidence="3" type="ORF">FA13DRAFT_1908894</name>
</gene>
<evidence type="ECO:0000313" key="4">
    <source>
        <dbReference type="Proteomes" id="UP000298030"/>
    </source>
</evidence>
<feature type="signal peptide" evidence="2">
    <location>
        <begin position="1"/>
        <end position="30"/>
    </location>
</feature>
<dbReference type="AlphaFoldDB" id="A0A4Y7SR75"/>
<sequence>MAEDLSAAFPWPLACCTLAWLWASTHRVASGNSKSTQPPDPPSEGGDPPESQTPPVDIIIILAIDSLTLRVDTDLTGRIELSHQVPRSLFKDWVTSWQANHENNTYHPQFLLQGLHLLSLEHQATMLDIISSDAQQSHTGGGLPLFITVTSLPTATLASRLRQFSWPGVYYINLDGMKADTSLLEAILLGYVPHDLPRFRIRRMARILAASPTPARHLKRFINHRRRDFGAWGKRLDPLLAAPESEAWRLIEEHFGDIPLDDEGSENGEDDREIDNNIERGGKSHEGQ</sequence>
<feature type="compositionally biased region" description="Basic and acidic residues" evidence="1">
    <location>
        <begin position="274"/>
        <end position="288"/>
    </location>
</feature>
<keyword evidence="2" id="KW-0732">Signal</keyword>
<accession>A0A4Y7SR75</accession>
<name>A0A4Y7SR75_COPMI</name>
<evidence type="ECO:0000256" key="1">
    <source>
        <dbReference type="SAM" id="MobiDB-lite"/>
    </source>
</evidence>
<keyword evidence="4" id="KW-1185">Reference proteome</keyword>
<protein>
    <submittedName>
        <fullName evidence="3">Uncharacterized protein</fullName>
    </submittedName>
</protein>
<evidence type="ECO:0000256" key="2">
    <source>
        <dbReference type="SAM" id="SignalP"/>
    </source>
</evidence>
<feature type="compositionally biased region" description="Acidic residues" evidence="1">
    <location>
        <begin position="259"/>
        <end position="273"/>
    </location>
</feature>
<organism evidence="3 4">
    <name type="scientific">Coprinellus micaceus</name>
    <name type="common">Glistening ink-cap mushroom</name>
    <name type="synonym">Coprinus micaceus</name>
    <dbReference type="NCBI Taxonomy" id="71717"/>
    <lineage>
        <taxon>Eukaryota</taxon>
        <taxon>Fungi</taxon>
        <taxon>Dikarya</taxon>
        <taxon>Basidiomycota</taxon>
        <taxon>Agaricomycotina</taxon>
        <taxon>Agaricomycetes</taxon>
        <taxon>Agaricomycetidae</taxon>
        <taxon>Agaricales</taxon>
        <taxon>Agaricineae</taxon>
        <taxon>Psathyrellaceae</taxon>
        <taxon>Coprinellus</taxon>
    </lineage>
</organism>
<feature type="chain" id="PRO_5021487196" evidence="2">
    <location>
        <begin position="31"/>
        <end position="288"/>
    </location>
</feature>
<feature type="region of interest" description="Disordered" evidence="1">
    <location>
        <begin position="30"/>
        <end position="52"/>
    </location>
</feature>